<protein>
    <recommendedName>
        <fullName evidence="7">Protein-L-isoaspartate O-methyltransferase</fullName>
        <ecNumber evidence="7">2.1.1.77</ecNumber>
    </recommendedName>
    <alternativeName>
        <fullName evidence="7">L-isoaspartyl protein carboxyl methyltransferase</fullName>
    </alternativeName>
    <alternativeName>
        <fullName evidence="7">Protein L-isoaspartyl methyltransferase</fullName>
    </alternativeName>
    <alternativeName>
        <fullName evidence="7">Protein-beta-aspartate methyltransferase</fullName>
        <shortName evidence="7">PIMT</shortName>
    </alternativeName>
</protein>
<dbReference type="EC" id="2.1.1.77" evidence="7"/>
<name>A0ABT9B6J2_9BACT</name>
<dbReference type="CDD" id="cd02440">
    <property type="entry name" value="AdoMet_MTases"/>
    <property type="match status" value="1"/>
</dbReference>
<dbReference type="PANTHER" id="PTHR11579:SF0">
    <property type="entry name" value="PROTEIN-L-ISOASPARTATE(D-ASPARTATE) O-METHYLTRANSFERASE"/>
    <property type="match status" value="1"/>
</dbReference>
<dbReference type="InterPro" id="IPR000682">
    <property type="entry name" value="PCMT"/>
</dbReference>
<comment type="function">
    <text evidence="7">Catalyzes the methyl esterification of L-isoaspartyl residues in peptides and proteins that result from spontaneous decomposition of normal L-aspartyl and L-asparaginyl residues. It plays a role in the repair and/or degradation of damaged proteins.</text>
</comment>
<accession>A0ABT9B6J2</accession>
<keyword evidence="9" id="KW-1185">Reference proteome</keyword>
<dbReference type="InterPro" id="IPR029063">
    <property type="entry name" value="SAM-dependent_MTases_sf"/>
</dbReference>
<keyword evidence="3 7" id="KW-0963">Cytoplasm</keyword>
<evidence type="ECO:0000256" key="1">
    <source>
        <dbReference type="ARBA" id="ARBA00004496"/>
    </source>
</evidence>
<dbReference type="NCBIfam" id="NF001453">
    <property type="entry name" value="PRK00312.1"/>
    <property type="match status" value="1"/>
</dbReference>
<dbReference type="HAMAP" id="MF_00090">
    <property type="entry name" value="PIMT"/>
    <property type="match status" value="1"/>
</dbReference>
<dbReference type="NCBIfam" id="TIGR00080">
    <property type="entry name" value="pimt"/>
    <property type="match status" value="1"/>
</dbReference>
<evidence type="ECO:0000256" key="2">
    <source>
        <dbReference type="ARBA" id="ARBA00005369"/>
    </source>
</evidence>
<keyword evidence="6 7" id="KW-0949">S-adenosyl-L-methionine</keyword>
<reference evidence="8" key="1">
    <citation type="submission" date="2023-07" db="EMBL/GenBank/DDBJ databases">
        <authorList>
            <person name="Kim M.K."/>
        </authorList>
    </citation>
    <scope>NUCLEOTIDE SEQUENCE</scope>
    <source>
        <strain evidence="8">ASUV-10-1</strain>
    </source>
</reference>
<dbReference type="Proteomes" id="UP001176429">
    <property type="component" value="Unassembled WGS sequence"/>
</dbReference>
<proteinExistence type="inferred from homology"/>
<comment type="similarity">
    <text evidence="2 7">Belongs to the methyltransferase superfamily. L-isoaspartyl/D-aspartyl protein methyltransferase family.</text>
</comment>
<organism evidence="8 9">
    <name type="scientific">Hymenobacter aranciens</name>
    <dbReference type="NCBI Taxonomy" id="3063996"/>
    <lineage>
        <taxon>Bacteria</taxon>
        <taxon>Pseudomonadati</taxon>
        <taxon>Bacteroidota</taxon>
        <taxon>Cytophagia</taxon>
        <taxon>Cytophagales</taxon>
        <taxon>Hymenobacteraceae</taxon>
        <taxon>Hymenobacter</taxon>
    </lineage>
</organism>
<dbReference type="RefSeq" id="WP_305005202.1">
    <property type="nucleotide sequence ID" value="NZ_JAUQSY010000002.1"/>
</dbReference>
<dbReference type="PANTHER" id="PTHR11579">
    <property type="entry name" value="PROTEIN-L-ISOASPARTATE O-METHYLTRANSFERASE"/>
    <property type="match status" value="1"/>
</dbReference>
<dbReference type="GO" id="GO:0032259">
    <property type="term" value="P:methylation"/>
    <property type="evidence" value="ECO:0007669"/>
    <property type="project" value="UniProtKB-KW"/>
</dbReference>
<dbReference type="EMBL" id="JAUQSY010000002">
    <property type="protein sequence ID" value="MDO7873889.1"/>
    <property type="molecule type" value="Genomic_DNA"/>
</dbReference>
<evidence type="ECO:0000256" key="7">
    <source>
        <dbReference type="HAMAP-Rule" id="MF_00090"/>
    </source>
</evidence>
<dbReference type="Pfam" id="PF01135">
    <property type="entry name" value="PCMT"/>
    <property type="match status" value="1"/>
</dbReference>
<evidence type="ECO:0000256" key="5">
    <source>
        <dbReference type="ARBA" id="ARBA00022679"/>
    </source>
</evidence>
<comment type="catalytic activity">
    <reaction evidence="7">
        <text>[protein]-L-isoaspartate + S-adenosyl-L-methionine = [protein]-L-isoaspartate alpha-methyl ester + S-adenosyl-L-homocysteine</text>
        <dbReference type="Rhea" id="RHEA:12705"/>
        <dbReference type="Rhea" id="RHEA-COMP:12143"/>
        <dbReference type="Rhea" id="RHEA-COMP:12144"/>
        <dbReference type="ChEBI" id="CHEBI:57856"/>
        <dbReference type="ChEBI" id="CHEBI:59789"/>
        <dbReference type="ChEBI" id="CHEBI:90596"/>
        <dbReference type="ChEBI" id="CHEBI:90598"/>
        <dbReference type="EC" id="2.1.1.77"/>
    </reaction>
</comment>
<evidence type="ECO:0000256" key="3">
    <source>
        <dbReference type="ARBA" id="ARBA00022490"/>
    </source>
</evidence>
<evidence type="ECO:0000313" key="8">
    <source>
        <dbReference type="EMBL" id="MDO7873889.1"/>
    </source>
</evidence>
<dbReference type="PROSITE" id="PS01279">
    <property type="entry name" value="PCMT"/>
    <property type="match status" value="1"/>
</dbReference>
<evidence type="ECO:0000313" key="9">
    <source>
        <dbReference type="Proteomes" id="UP001176429"/>
    </source>
</evidence>
<gene>
    <name evidence="7" type="primary">pcm</name>
    <name evidence="8" type="ORF">Q5H93_04025</name>
</gene>
<keyword evidence="4 7" id="KW-0489">Methyltransferase</keyword>
<sequence>MAVPSPAPSVPPSLEDGYRHRGQRRALVRELRQKGIHDERVLTAIAGVPRHLFFDPAFEVHAYQDKAFPIGEGQTISQPYTVAFQTQLLNIEPTHRVLEVGTGSGYQCAVLLRLTSHVQSIELSPVLFERTRQRQAALGLQGAGLHCGDGSLGLPAHAPYDRILVTAGAPGLPPALLRQLRIGGQLIIPVGDAQLQQMLRVTREGLESFVREEFEAFRFVPLRGAEGWRSS</sequence>
<dbReference type="SUPFAM" id="SSF53335">
    <property type="entry name" value="S-adenosyl-L-methionine-dependent methyltransferases"/>
    <property type="match status" value="1"/>
</dbReference>
<evidence type="ECO:0000256" key="4">
    <source>
        <dbReference type="ARBA" id="ARBA00022603"/>
    </source>
</evidence>
<feature type="active site" evidence="7">
    <location>
        <position position="77"/>
    </location>
</feature>
<evidence type="ECO:0000256" key="6">
    <source>
        <dbReference type="ARBA" id="ARBA00022691"/>
    </source>
</evidence>
<comment type="caution">
    <text evidence="8">The sequence shown here is derived from an EMBL/GenBank/DDBJ whole genome shotgun (WGS) entry which is preliminary data.</text>
</comment>
<dbReference type="GO" id="GO:0004719">
    <property type="term" value="F:protein-L-isoaspartate (D-aspartate) O-methyltransferase activity"/>
    <property type="evidence" value="ECO:0007669"/>
    <property type="project" value="UniProtKB-EC"/>
</dbReference>
<comment type="subcellular location">
    <subcellularLocation>
        <location evidence="1 7">Cytoplasm</location>
    </subcellularLocation>
</comment>
<keyword evidence="5 7" id="KW-0808">Transferase</keyword>
<dbReference type="Gene3D" id="3.40.50.150">
    <property type="entry name" value="Vaccinia Virus protein VP39"/>
    <property type="match status" value="1"/>
</dbReference>